<gene>
    <name evidence="1" type="ORF">AVDCRST_MAG56-23</name>
</gene>
<proteinExistence type="predicted"/>
<accession>A0A6J4H616</accession>
<sequence length="168" mass="18072">MGIFSLLTPLVDAVGRLGGYPALRSAAGIEAQPGEFVASVDGQDWKATAVTVQLDDQKASIRTVNSLDNSVLTIEFSVKKGIESIYYFIPNLRTMIATGKENALLYLPGHSRSALDFLTTVGSVGKPGSIQIIRYDHLHRTLTGRFAGIVGGSRKLLSITGSFNQLKF</sequence>
<evidence type="ECO:0000313" key="1">
    <source>
        <dbReference type="EMBL" id="CAA9212436.1"/>
    </source>
</evidence>
<organism evidence="1">
    <name type="scientific">uncultured Cytophagales bacterium</name>
    <dbReference type="NCBI Taxonomy" id="158755"/>
    <lineage>
        <taxon>Bacteria</taxon>
        <taxon>Pseudomonadati</taxon>
        <taxon>Bacteroidota</taxon>
        <taxon>Sphingobacteriia</taxon>
        <taxon>Sphingobacteriales</taxon>
        <taxon>environmental samples</taxon>
    </lineage>
</organism>
<dbReference type="EMBL" id="CADCTQ010000003">
    <property type="protein sequence ID" value="CAA9212436.1"/>
    <property type="molecule type" value="Genomic_DNA"/>
</dbReference>
<protein>
    <submittedName>
        <fullName evidence="1">Uncharacterized protein</fullName>
    </submittedName>
</protein>
<reference evidence="1" key="1">
    <citation type="submission" date="2020-02" db="EMBL/GenBank/DDBJ databases">
        <authorList>
            <person name="Meier V. D."/>
        </authorList>
    </citation>
    <scope>NUCLEOTIDE SEQUENCE</scope>
    <source>
        <strain evidence="1">AVDCRST_MAG56</strain>
    </source>
</reference>
<name>A0A6J4H616_9SPHI</name>
<dbReference type="AlphaFoldDB" id="A0A6J4H616"/>